<evidence type="ECO:0000256" key="6">
    <source>
        <dbReference type="SAM" id="MobiDB-lite"/>
    </source>
</evidence>
<keyword evidence="5" id="KW-0560">Oxidoreductase</keyword>
<dbReference type="SUPFAM" id="SSF47203">
    <property type="entry name" value="Acyl-CoA dehydrogenase C-terminal domain-like"/>
    <property type="match status" value="3"/>
</dbReference>
<evidence type="ECO:0000256" key="4">
    <source>
        <dbReference type="ARBA" id="ARBA00022827"/>
    </source>
</evidence>
<evidence type="ECO:0000256" key="3">
    <source>
        <dbReference type="ARBA" id="ARBA00022630"/>
    </source>
</evidence>
<keyword evidence="10" id="KW-1185">Reference proteome</keyword>
<evidence type="ECO:0000256" key="2">
    <source>
        <dbReference type="ARBA" id="ARBA00006288"/>
    </source>
</evidence>
<comment type="similarity">
    <text evidence="2">Belongs to the acyl-CoA oxidase family.</text>
</comment>
<reference evidence="9 10" key="1">
    <citation type="journal article" date="2019" name="Int. J. Syst. Evol. Microbiol.">
        <title>The Global Catalogue of Microorganisms (GCM) 10K type strain sequencing project: providing services to taxonomists for standard genome sequencing and annotation.</title>
        <authorList>
            <consortium name="The Broad Institute Genomics Platform"/>
            <consortium name="The Broad Institute Genome Sequencing Center for Infectious Disease"/>
            <person name="Wu L."/>
            <person name="Ma J."/>
        </authorList>
    </citation>
    <scope>NUCLEOTIDE SEQUENCE [LARGE SCALE GENOMIC DNA]</scope>
    <source>
        <strain evidence="9 10">JCM 16373</strain>
    </source>
</reference>
<sequence length="665" mass="70439">MTSTAHAPTASGTLPLLPEHIEDPLRTPQGQCVADALGPVRPPEPGEGTPRNETAHHELERLARALPPARELLRDPAWMAALSACSALVDPALYMTLVNHYILCLGSVTASAGERQLRTAELGRVVEELESGHRKGVFLVTEIGDANSHLALRTTAQYDAHSGEFVLRTPDDGALKFSSVGAEGRPQSAVVCARLMVDGICRGVHPFLADLCDEHRTAPGVQISSALGVEALPLEYALVRFDGARLPYDRWLRGKARIDADGCFHDPLGDPDRALQRTLDVGRRLWATVPSAAAAATRASAVAALRHSQHRRSHGRLAPEAPVLAYSTQQRALLGALAEAYALSCASATALDIWQRSEGARTDFAAETSTGGDPAGTADLSGEKTAEKSGENTKKDTGQDGAQESAAGAGPAFSPWAGVDRRLSALKAMAVDGAARSIAECRRRCGLPGYLTVNRLSGYAGFTDAFGAAGGDNRLILLDIGCALADEDAPAGADAALRAADPDDPAWWLRTVSALERRLTARLRAALDERRQQGLDGMELWNPLLERARQLGEVHTLRLAAQSVAEAVRTARNPHPAQGTLAALYGTAQALRLAGPLQWAGVLSCETAAALETAATRQCDRLAPYLDELAGALAPPDWISPTPLEAPDYAAALRSTRTWPDGGRS</sequence>
<proteinExistence type="inferred from homology"/>
<feature type="domain" description="Acyl-CoA oxidase C-terminal" evidence="7">
    <location>
        <begin position="509"/>
        <end position="639"/>
    </location>
</feature>
<feature type="compositionally biased region" description="Basic and acidic residues" evidence="6">
    <location>
        <begin position="381"/>
        <end position="398"/>
    </location>
</feature>
<dbReference type="InterPro" id="IPR055060">
    <property type="entry name" value="ACOX_C_alpha1"/>
</dbReference>
<dbReference type="InterPro" id="IPR002655">
    <property type="entry name" value="Acyl-CoA_oxidase_C"/>
</dbReference>
<comment type="cofactor">
    <cofactor evidence="1">
        <name>FAD</name>
        <dbReference type="ChEBI" id="CHEBI:57692"/>
    </cofactor>
</comment>
<feature type="region of interest" description="Disordered" evidence="6">
    <location>
        <begin position="365"/>
        <end position="413"/>
    </location>
</feature>
<evidence type="ECO:0000313" key="10">
    <source>
        <dbReference type="Proteomes" id="UP001501447"/>
    </source>
</evidence>
<evidence type="ECO:0000256" key="5">
    <source>
        <dbReference type="ARBA" id="ARBA00023002"/>
    </source>
</evidence>
<feature type="compositionally biased region" description="Polar residues" evidence="6">
    <location>
        <begin position="1"/>
        <end position="12"/>
    </location>
</feature>
<evidence type="ECO:0000313" key="9">
    <source>
        <dbReference type="EMBL" id="GAA2617403.1"/>
    </source>
</evidence>
<dbReference type="InterPro" id="IPR009100">
    <property type="entry name" value="AcylCoA_DH/oxidase_NM_dom_sf"/>
</dbReference>
<dbReference type="EMBL" id="BAAARJ010000010">
    <property type="protein sequence ID" value="GAA2617403.1"/>
    <property type="molecule type" value="Genomic_DNA"/>
</dbReference>
<keyword evidence="4" id="KW-0274">FAD</keyword>
<dbReference type="SUPFAM" id="SSF56645">
    <property type="entry name" value="Acyl-CoA dehydrogenase NM domain-like"/>
    <property type="match status" value="1"/>
</dbReference>
<dbReference type="Proteomes" id="UP001501447">
    <property type="component" value="Unassembled WGS sequence"/>
</dbReference>
<evidence type="ECO:0000259" key="8">
    <source>
        <dbReference type="Pfam" id="PF22924"/>
    </source>
</evidence>
<comment type="caution">
    <text evidence="9">The sequence shown here is derived from an EMBL/GenBank/DDBJ whole genome shotgun (WGS) entry which is preliminary data.</text>
</comment>
<gene>
    <name evidence="9" type="ORF">GCM10009863_34110</name>
</gene>
<evidence type="ECO:0008006" key="11">
    <source>
        <dbReference type="Google" id="ProtNLM"/>
    </source>
</evidence>
<dbReference type="RefSeq" id="WP_344566848.1">
    <property type="nucleotide sequence ID" value="NZ_BAAARJ010000010.1"/>
</dbReference>
<dbReference type="PANTHER" id="PTHR10909:SF382">
    <property type="entry name" value="ACYL-COENZYME A OXIDASE"/>
    <property type="match status" value="1"/>
</dbReference>
<protein>
    <recommendedName>
        <fullName evidence="11">Acyl-CoA oxidase C-terminal domain-containing protein</fullName>
    </recommendedName>
</protein>
<accession>A0ABN3Q582</accession>
<dbReference type="InterPro" id="IPR012258">
    <property type="entry name" value="Acyl-CoA_oxidase"/>
</dbReference>
<evidence type="ECO:0000259" key="7">
    <source>
        <dbReference type="Pfam" id="PF01756"/>
    </source>
</evidence>
<dbReference type="Gene3D" id="2.40.110.10">
    <property type="entry name" value="Butyryl-CoA Dehydrogenase, subunit A, domain 2"/>
    <property type="match status" value="1"/>
</dbReference>
<feature type="domain" description="Acyl-CoA oxidase C-alpha1" evidence="8">
    <location>
        <begin position="291"/>
        <end position="357"/>
    </location>
</feature>
<dbReference type="Pfam" id="PF01756">
    <property type="entry name" value="ACOX"/>
    <property type="match status" value="1"/>
</dbReference>
<evidence type="ECO:0000256" key="1">
    <source>
        <dbReference type="ARBA" id="ARBA00001974"/>
    </source>
</evidence>
<dbReference type="InterPro" id="IPR046373">
    <property type="entry name" value="Acyl-CoA_Oxase/DH_mid-dom_sf"/>
</dbReference>
<feature type="region of interest" description="Disordered" evidence="6">
    <location>
        <begin position="1"/>
        <end position="52"/>
    </location>
</feature>
<dbReference type="InterPro" id="IPR036250">
    <property type="entry name" value="AcylCo_DH-like_C"/>
</dbReference>
<organism evidence="9 10">
    <name type="scientific">Streptomyces axinellae</name>
    <dbReference type="NCBI Taxonomy" id="552788"/>
    <lineage>
        <taxon>Bacteria</taxon>
        <taxon>Bacillati</taxon>
        <taxon>Actinomycetota</taxon>
        <taxon>Actinomycetes</taxon>
        <taxon>Kitasatosporales</taxon>
        <taxon>Streptomycetaceae</taxon>
        <taxon>Streptomyces</taxon>
    </lineage>
</organism>
<dbReference type="Gene3D" id="1.20.140.10">
    <property type="entry name" value="Butyryl-CoA Dehydrogenase, subunit A, domain 3"/>
    <property type="match status" value="2"/>
</dbReference>
<dbReference type="Pfam" id="PF22924">
    <property type="entry name" value="ACOX_C_alpha1"/>
    <property type="match status" value="1"/>
</dbReference>
<keyword evidence="3" id="KW-0285">Flavoprotein</keyword>
<name>A0ABN3Q582_9ACTN</name>
<dbReference type="PANTHER" id="PTHR10909">
    <property type="entry name" value="ELECTRON TRANSPORT OXIDOREDUCTASE"/>
    <property type="match status" value="1"/>
</dbReference>